<dbReference type="RefSeq" id="WP_174496541.1">
    <property type="nucleotide sequence ID" value="NZ_CADDWK010000008.1"/>
</dbReference>
<name>A0A841Q6E3_9BACI</name>
<dbReference type="AlphaFoldDB" id="A0A841Q6E3"/>
<evidence type="ECO:0000313" key="2">
    <source>
        <dbReference type="EMBL" id="MBB6453923.1"/>
    </source>
</evidence>
<reference evidence="2 3" key="1">
    <citation type="submission" date="2020-08" db="EMBL/GenBank/DDBJ databases">
        <title>Genomic Encyclopedia of Type Strains, Phase IV (KMG-IV): sequencing the most valuable type-strain genomes for metagenomic binning, comparative biology and taxonomic classification.</title>
        <authorList>
            <person name="Goeker M."/>
        </authorList>
    </citation>
    <scope>NUCLEOTIDE SEQUENCE [LARGE SCALE GENOMIC DNA]</scope>
    <source>
        <strain evidence="2 3">DSM 19612</strain>
    </source>
</reference>
<feature type="domain" description="DUF2529" evidence="1">
    <location>
        <begin position="1"/>
        <end position="168"/>
    </location>
</feature>
<sequence>MLQMLATQLIGEFNKIKENEWQHIEDVSRTLSNTIIGDGNIYWYGNKEMKGLLAEIVEGAEPFPDSKAYDPNETDLSELDRLVIATRFSDDTEILPYIKKAQATGAEVIVLCAVKSTEDEIIQQANFYVDTKLTESLIPMDNGRIGFPSLLTMLFVYYGIYLTTQDILSDFEGPLPTMM</sequence>
<gene>
    <name evidence="2" type="ORF">HNQ94_002374</name>
</gene>
<dbReference type="InterPro" id="IPR019676">
    <property type="entry name" value="DUF2529"/>
</dbReference>
<comment type="caution">
    <text evidence="2">The sequence shown here is derived from an EMBL/GenBank/DDBJ whole genome shotgun (WGS) entry which is preliminary data.</text>
</comment>
<proteinExistence type="predicted"/>
<keyword evidence="3" id="KW-1185">Reference proteome</keyword>
<evidence type="ECO:0000259" key="1">
    <source>
        <dbReference type="Pfam" id="PF10740"/>
    </source>
</evidence>
<protein>
    <recommendedName>
        <fullName evidence="1">DUF2529 domain-containing protein</fullName>
    </recommendedName>
</protein>
<dbReference type="EMBL" id="JACHGH010000006">
    <property type="protein sequence ID" value="MBB6453923.1"/>
    <property type="molecule type" value="Genomic_DNA"/>
</dbReference>
<accession>A0A841Q6E3</accession>
<organism evidence="2 3">
    <name type="scientific">Salirhabdus euzebyi</name>
    <dbReference type="NCBI Taxonomy" id="394506"/>
    <lineage>
        <taxon>Bacteria</taxon>
        <taxon>Bacillati</taxon>
        <taxon>Bacillota</taxon>
        <taxon>Bacilli</taxon>
        <taxon>Bacillales</taxon>
        <taxon>Bacillaceae</taxon>
        <taxon>Salirhabdus</taxon>
    </lineage>
</organism>
<dbReference type="Pfam" id="PF10740">
    <property type="entry name" value="DUF2529"/>
    <property type="match status" value="1"/>
</dbReference>
<dbReference type="Gene3D" id="3.40.50.10490">
    <property type="entry name" value="Glucose-6-phosphate isomerase like protein, domain 1"/>
    <property type="match status" value="1"/>
</dbReference>
<dbReference type="Proteomes" id="UP000581688">
    <property type="component" value="Unassembled WGS sequence"/>
</dbReference>
<evidence type="ECO:0000313" key="3">
    <source>
        <dbReference type="Proteomes" id="UP000581688"/>
    </source>
</evidence>